<organism evidence="1">
    <name type="scientific">Magnaporthiopsis poae (strain ATCC 64411 / 73-15)</name>
    <name type="common">Kentucky bluegrass fungus</name>
    <name type="synonym">Magnaporthe poae</name>
    <dbReference type="NCBI Taxonomy" id="644358"/>
    <lineage>
        <taxon>Eukaryota</taxon>
        <taxon>Fungi</taxon>
        <taxon>Dikarya</taxon>
        <taxon>Ascomycota</taxon>
        <taxon>Pezizomycotina</taxon>
        <taxon>Sordariomycetes</taxon>
        <taxon>Sordariomycetidae</taxon>
        <taxon>Magnaporthales</taxon>
        <taxon>Magnaporthaceae</taxon>
        <taxon>Magnaporthiopsis</taxon>
    </lineage>
</organism>
<dbReference type="EMBL" id="GL876970">
    <property type="protein sequence ID" value="KLU87390.1"/>
    <property type="molecule type" value="Genomic_DNA"/>
</dbReference>
<reference evidence="1" key="1">
    <citation type="submission" date="2010-05" db="EMBL/GenBank/DDBJ databases">
        <title>The Genome Sequence of Magnaporthe poae strain ATCC 64411.</title>
        <authorList>
            <consortium name="The Broad Institute Genome Sequencing Platform"/>
            <consortium name="Broad Institute Genome Sequencing Center for Infectious Disease"/>
            <person name="Ma L.-J."/>
            <person name="Dead R."/>
            <person name="Young S."/>
            <person name="Zeng Q."/>
            <person name="Koehrsen M."/>
            <person name="Alvarado L."/>
            <person name="Berlin A."/>
            <person name="Chapman S.B."/>
            <person name="Chen Z."/>
            <person name="Freedman E."/>
            <person name="Gellesch M."/>
            <person name="Goldberg J."/>
            <person name="Griggs A."/>
            <person name="Gujja S."/>
            <person name="Heilman E.R."/>
            <person name="Heiman D."/>
            <person name="Hepburn T."/>
            <person name="Howarth C."/>
            <person name="Jen D."/>
            <person name="Larson L."/>
            <person name="Mehta T."/>
            <person name="Neiman D."/>
            <person name="Pearson M."/>
            <person name="Roberts A."/>
            <person name="Saif S."/>
            <person name="Shea T."/>
            <person name="Shenoy N."/>
            <person name="Sisk P."/>
            <person name="Stolte C."/>
            <person name="Sykes S."/>
            <person name="Walk T."/>
            <person name="White J."/>
            <person name="Yandava C."/>
            <person name="Haas B."/>
            <person name="Nusbaum C."/>
            <person name="Birren B."/>
        </authorList>
    </citation>
    <scope>NUCLEOTIDE SEQUENCE</scope>
    <source>
        <strain evidence="1">ATCC 64411</strain>
    </source>
</reference>
<accession>A0A0H2TT77</accession>
<proteinExistence type="predicted"/>
<sequence>PLHLPSVANGSRSRPLTTYGGSSAAAAAAARTTQQLPVRWSSAPRMPSSLIYEPSVLACSSSSGGCGGGGTQSHMCSVYDFMAYDDGHISVHKASRVWGTPPARDRAGWLV</sequence>
<feature type="non-terminal residue" evidence="1">
    <location>
        <position position="1"/>
    </location>
</feature>
<protein>
    <submittedName>
        <fullName evidence="1">Uncharacterized protein</fullName>
    </submittedName>
</protein>
<reference evidence="1" key="2">
    <citation type="submission" date="2011-03" db="EMBL/GenBank/DDBJ databases">
        <title>Annotation of Magnaporthe poae ATCC 64411.</title>
        <authorList>
            <person name="Ma L.-J."/>
            <person name="Dead R."/>
            <person name="Young S.K."/>
            <person name="Zeng Q."/>
            <person name="Gargeya S."/>
            <person name="Fitzgerald M."/>
            <person name="Haas B."/>
            <person name="Abouelleil A."/>
            <person name="Alvarado L."/>
            <person name="Arachchi H.M."/>
            <person name="Berlin A."/>
            <person name="Brown A."/>
            <person name="Chapman S.B."/>
            <person name="Chen Z."/>
            <person name="Dunbar C."/>
            <person name="Freedman E."/>
            <person name="Gearin G."/>
            <person name="Gellesch M."/>
            <person name="Goldberg J."/>
            <person name="Griggs A."/>
            <person name="Gujja S."/>
            <person name="Heiman D."/>
            <person name="Howarth C."/>
            <person name="Larson L."/>
            <person name="Lui A."/>
            <person name="MacDonald P.J.P."/>
            <person name="Mehta T."/>
            <person name="Montmayeur A."/>
            <person name="Murphy C."/>
            <person name="Neiman D."/>
            <person name="Pearson M."/>
            <person name="Priest M."/>
            <person name="Roberts A."/>
            <person name="Saif S."/>
            <person name="Shea T."/>
            <person name="Shenoy N."/>
            <person name="Sisk P."/>
            <person name="Stolte C."/>
            <person name="Sykes S."/>
            <person name="Yandava C."/>
            <person name="Wortman J."/>
            <person name="Nusbaum C."/>
            <person name="Birren B."/>
        </authorList>
    </citation>
    <scope>NUCLEOTIDE SEQUENCE</scope>
    <source>
        <strain evidence="1">ATCC 64411</strain>
    </source>
</reference>
<dbReference type="AlphaFoldDB" id="A0A0H2TT77"/>
<dbReference type="VEuPathDB" id="FungiDB:MAPG_06390"/>
<name>A0A0H2TT77_MAGP6</name>
<evidence type="ECO:0000313" key="1">
    <source>
        <dbReference type="EMBL" id="KLU87390.1"/>
    </source>
</evidence>
<gene>
    <name evidence="1" type="ORF">MAPG_06390</name>
</gene>